<proteinExistence type="predicted"/>
<evidence type="ECO:0000313" key="5">
    <source>
        <dbReference type="Proteomes" id="UP001055303"/>
    </source>
</evidence>
<protein>
    <recommendedName>
        <fullName evidence="1">PilZ domain-containing protein</fullName>
    </recommendedName>
</protein>
<feature type="domain" description="PilZ" evidence="1">
    <location>
        <begin position="4"/>
        <end position="85"/>
    </location>
</feature>
<evidence type="ECO:0000313" key="3">
    <source>
        <dbReference type="EMBL" id="VUF12277.1"/>
    </source>
</evidence>
<sequence>MNERRRQQRRRTYLGGAVTFNHGMQRLTCLVRDLSEDGARFAFSDGVMLPEAIDLAIDLHRETRRARIVWRGNDTVGVAFVRPHAASNVVAFARP</sequence>
<dbReference type="SUPFAM" id="SSF141371">
    <property type="entry name" value="PilZ domain-like"/>
    <property type="match status" value="1"/>
</dbReference>
<evidence type="ECO:0000259" key="1">
    <source>
        <dbReference type="Pfam" id="PF07238"/>
    </source>
</evidence>
<organism evidence="3 4">
    <name type="scientific">Methylobacterium dankookense</name>
    <dbReference type="NCBI Taxonomy" id="560405"/>
    <lineage>
        <taxon>Bacteria</taxon>
        <taxon>Pseudomonadati</taxon>
        <taxon>Pseudomonadota</taxon>
        <taxon>Alphaproteobacteria</taxon>
        <taxon>Hyphomicrobiales</taxon>
        <taxon>Methylobacteriaceae</taxon>
        <taxon>Methylobacterium</taxon>
    </lineage>
</organism>
<name>A0A564FW94_9HYPH</name>
<evidence type="ECO:0000313" key="2">
    <source>
        <dbReference type="EMBL" id="GJD57916.1"/>
    </source>
</evidence>
<dbReference type="GO" id="GO:0035438">
    <property type="term" value="F:cyclic-di-GMP binding"/>
    <property type="evidence" value="ECO:0007669"/>
    <property type="project" value="InterPro"/>
</dbReference>
<evidence type="ECO:0000313" key="4">
    <source>
        <dbReference type="Proteomes" id="UP000401717"/>
    </source>
</evidence>
<reference evidence="3 4" key="1">
    <citation type="submission" date="2019-06" db="EMBL/GenBank/DDBJ databases">
        <authorList>
            <person name="Rodrigo-Torres L."/>
            <person name="Arahal R. D."/>
            <person name="Lucena T."/>
        </authorList>
    </citation>
    <scope>NUCLEOTIDE SEQUENCE [LARGE SCALE GENOMIC DNA]</scope>
    <source>
        <strain evidence="3 4">SW08-7</strain>
    </source>
</reference>
<accession>A0A564FW94</accession>
<dbReference type="Pfam" id="PF07238">
    <property type="entry name" value="PilZ"/>
    <property type="match status" value="1"/>
</dbReference>
<gene>
    <name evidence="2" type="ORF">IFDJLNFL_3829</name>
    <name evidence="3" type="ORF">MTDSW087_01966</name>
</gene>
<dbReference type="RefSeq" id="WP_144763254.1">
    <property type="nucleotide sequence ID" value="NZ_BPQI01000125.1"/>
</dbReference>
<dbReference type="AlphaFoldDB" id="A0A564FW94"/>
<dbReference type="Gene3D" id="2.40.10.220">
    <property type="entry name" value="predicted glycosyltransferase like domains"/>
    <property type="match status" value="1"/>
</dbReference>
<dbReference type="EMBL" id="BPQI01000125">
    <property type="protein sequence ID" value="GJD57916.1"/>
    <property type="molecule type" value="Genomic_DNA"/>
</dbReference>
<dbReference type="EMBL" id="CABFVH010000009">
    <property type="protein sequence ID" value="VUF12277.1"/>
    <property type="molecule type" value="Genomic_DNA"/>
</dbReference>
<reference evidence="2" key="3">
    <citation type="submission" date="2021-08" db="EMBL/GenBank/DDBJ databases">
        <authorList>
            <person name="Tani A."/>
            <person name="Ola A."/>
            <person name="Ogura Y."/>
            <person name="Katsura K."/>
            <person name="Hayashi T."/>
        </authorList>
    </citation>
    <scope>NUCLEOTIDE SEQUENCE</scope>
    <source>
        <strain evidence="2">DSM 22415</strain>
    </source>
</reference>
<keyword evidence="5" id="KW-1185">Reference proteome</keyword>
<dbReference type="Proteomes" id="UP001055303">
    <property type="component" value="Unassembled WGS sequence"/>
</dbReference>
<dbReference type="Proteomes" id="UP000401717">
    <property type="component" value="Unassembled WGS sequence"/>
</dbReference>
<dbReference type="InterPro" id="IPR009875">
    <property type="entry name" value="PilZ_domain"/>
</dbReference>
<reference evidence="2" key="2">
    <citation type="journal article" date="2021" name="Front. Microbiol.">
        <title>Comprehensive Comparative Genomics and Phenotyping of Methylobacterium Species.</title>
        <authorList>
            <person name="Alessa O."/>
            <person name="Ogura Y."/>
            <person name="Fujitani Y."/>
            <person name="Takami H."/>
            <person name="Hayashi T."/>
            <person name="Sahin N."/>
            <person name="Tani A."/>
        </authorList>
    </citation>
    <scope>NUCLEOTIDE SEQUENCE</scope>
    <source>
        <strain evidence="2">DSM 22415</strain>
    </source>
</reference>
<dbReference type="OrthoDB" id="8002875at2"/>